<accession>A0ABV5W081</accession>
<evidence type="ECO:0000313" key="1">
    <source>
        <dbReference type="EMBL" id="MFB9753978.1"/>
    </source>
</evidence>
<comment type="caution">
    <text evidence="1">The sequence shown here is derived from an EMBL/GenBank/DDBJ whole genome shotgun (WGS) entry which is preliminary data.</text>
</comment>
<organism evidence="1 2">
    <name type="scientific">Paenibacillus hodogayensis</name>
    <dbReference type="NCBI Taxonomy" id="279208"/>
    <lineage>
        <taxon>Bacteria</taxon>
        <taxon>Bacillati</taxon>
        <taxon>Bacillota</taxon>
        <taxon>Bacilli</taxon>
        <taxon>Bacillales</taxon>
        <taxon>Paenibacillaceae</taxon>
        <taxon>Paenibacillus</taxon>
    </lineage>
</organism>
<evidence type="ECO:0000313" key="2">
    <source>
        <dbReference type="Proteomes" id="UP001589619"/>
    </source>
</evidence>
<dbReference type="Proteomes" id="UP001589619">
    <property type="component" value="Unassembled WGS sequence"/>
</dbReference>
<proteinExistence type="predicted"/>
<name>A0ABV5W081_9BACL</name>
<reference evidence="1 2" key="1">
    <citation type="submission" date="2024-09" db="EMBL/GenBank/DDBJ databases">
        <authorList>
            <person name="Sun Q."/>
            <person name="Mori K."/>
        </authorList>
    </citation>
    <scope>NUCLEOTIDE SEQUENCE [LARGE SCALE GENOMIC DNA]</scope>
    <source>
        <strain evidence="1 2">JCM 12520</strain>
    </source>
</reference>
<gene>
    <name evidence="1" type="ORF">ACFFNY_20610</name>
</gene>
<sequence length="410" mass="48151">MSKIEFRLEQNEDEFLKSWRVTDFANKISELHYKHELLNEVRKRIKEGENPQNFFVFDKSFSIHRSYKYLGTHKLSSKNGVKNLYHLGVPIPLYSNSKIDAVRYIFDSFSRMYTKFNKETGEGQDKLDKNNLYFFVKEAMTSDEKIEIHKYQKYLNTYVSTIIKPKSQKKMRELVFEELKKLQVDYMNRYEIQKKMIEVEEEIKSTKTDSLSKRYDELVSKVPGLFGRSFINNKRPIVGVYNGESNSVEILCKNFIKQNVKEERQFDLKGISHNSPYVIVFLATYVLAQLFYQMYVNKIDRLQVQNEIVLDDIELVDEGYGEREEPNIEAEDVRNKTLILEVNRDRLKEVAVALEISKQQIELASIPLSVENTLIDIANSNINKMATNFDQNGFSNGSLYLEKTNQENSK</sequence>
<dbReference type="RefSeq" id="WP_344915369.1">
    <property type="nucleotide sequence ID" value="NZ_BAAAYO010000014.1"/>
</dbReference>
<dbReference type="EMBL" id="JBHMAG010000013">
    <property type="protein sequence ID" value="MFB9753978.1"/>
    <property type="molecule type" value="Genomic_DNA"/>
</dbReference>
<keyword evidence="2" id="KW-1185">Reference proteome</keyword>
<protein>
    <submittedName>
        <fullName evidence="1">Uncharacterized protein</fullName>
    </submittedName>
</protein>